<dbReference type="EMBL" id="JAGTAR010000045">
    <property type="protein sequence ID" value="MBR8537968.1"/>
    <property type="molecule type" value="Genomic_DNA"/>
</dbReference>
<evidence type="ECO:0000256" key="3">
    <source>
        <dbReference type="ARBA" id="ARBA00022692"/>
    </source>
</evidence>
<keyword evidence="10" id="KW-1185">Reference proteome</keyword>
<evidence type="ECO:0000256" key="8">
    <source>
        <dbReference type="SAM" id="Phobius"/>
    </source>
</evidence>
<keyword evidence="7" id="KW-0325">Glycoprotein</keyword>
<protein>
    <submittedName>
        <fullName evidence="9">Dicarboxylate/amino acid:cation symporter</fullName>
    </submittedName>
</protein>
<keyword evidence="2" id="KW-0813">Transport</keyword>
<dbReference type="PANTHER" id="PTHR11958:SF63">
    <property type="entry name" value="AMINO ACID TRANSPORTER"/>
    <property type="match status" value="1"/>
</dbReference>
<dbReference type="Gene3D" id="1.10.3860.10">
    <property type="entry name" value="Sodium:dicarboxylate symporter"/>
    <property type="match status" value="1"/>
</dbReference>
<dbReference type="PROSITE" id="PS00714">
    <property type="entry name" value="NA_DICARBOXYL_SYMP_2"/>
    <property type="match status" value="1"/>
</dbReference>
<reference evidence="9" key="1">
    <citation type="journal article" date="2018" name="Int. J. Syst. Evol. Microbiol.">
        <title>Carboxylicivirga sediminis sp. nov., isolated from coastal sediment.</title>
        <authorList>
            <person name="Wang F.Q."/>
            <person name="Ren L.H."/>
            <person name="Zou R.J."/>
            <person name="Sun Y.Z."/>
            <person name="Liu X.J."/>
            <person name="Jiang F."/>
            <person name="Liu L.J."/>
        </authorList>
    </citation>
    <scope>NUCLEOTIDE SEQUENCE</scope>
    <source>
        <strain evidence="9">JR1</strain>
    </source>
</reference>
<reference evidence="9" key="2">
    <citation type="submission" date="2021-04" db="EMBL/GenBank/DDBJ databases">
        <authorList>
            <person name="Zhang T."/>
            <person name="Zhang Y."/>
            <person name="Lu D."/>
            <person name="Zuo D."/>
            <person name="Du Z."/>
        </authorList>
    </citation>
    <scope>NUCLEOTIDE SEQUENCE</scope>
    <source>
        <strain evidence="9">JR1</strain>
    </source>
</reference>
<gene>
    <name evidence="9" type="ORF">KDU71_20535</name>
</gene>
<evidence type="ECO:0000256" key="4">
    <source>
        <dbReference type="ARBA" id="ARBA00022847"/>
    </source>
</evidence>
<feature type="transmembrane region" description="Helical" evidence="8">
    <location>
        <begin position="12"/>
        <end position="30"/>
    </location>
</feature>
<evidence type="ECO:0000256" key="6">
    <source>
        <dbReference type="ARBA" id="ARBA00023136"/>
    </source>
</evidence>
<evidence type="ECO:0000256" key="1">
    <source>
        <dbReference type="ARBA" id="ARBA00004141"/>
    </source>
</evidence>
<dbReference type="RefSeq" id="WP_212192992.1">
    <property type="nucleotide sequence ID" value="NZ_JAGTAR010000045.1"/>
</dbReference>
<evidence type="ECO:0000256" key="2">
    <source>
        <dbReference type="ARBA" id="ARBA00022448"/>
    </source>
</evidence>
<evidence type="ECO:0000313" key="9">
    <source>
        <dbReference type="EMBL" id="MBR8537968.1"/>
    </source>
</evidence>
<feature type="transmembrane region" description="Helical" evidence="8">
    <location>
        <begin position="352"/>
        <end position="377"/>
    </location>
</feature>
<dbReference type="PRINTS" id="PR00173">
    <property type="entry name" value="EDTRNSPORT"/>
</dbReference>
<dbReference type="SUPFAM" id="SSF118215">
    <property type="entry name" value="Proton glutamate symport protein"/>
    <property type="match status" value="1"/>
</dbReference>
<feature type="transmembrane region" description="Helical" evidence="8">
    <location>
        <begin position="389"/>
        <end position="406"/>
    </location>
</feature>
<keyword evidence="6 8" id="KW-0472">Membrane</keyword>
<keyword evidence="4" id="KW-0769">Symport</keyword>
<accession>A0A941F9N6</accession>
<proteinExistence type="predicted"/>
<name>A0A941F9N6_9BACT</name>
<dbReference type="Pfam" id="PF00375">
    <property type="entry name" value="SDF"/>
    <property type="match status" value="1"/>
</dbReference>
<evidence type="ECO:0000313" key="10">
    <source>
        <dbReference type="Proteomes" id="UP000679220"/>
    </source>
</evidence>
<dbReference type="InterPro" id="IPR001991">
    <property type="entry name" value="Na-dicarboxylate_symporter"/>
</dbReference>
<sequence>MKKLALHWKIIIGLFLGIIWAILSGFFGWSEFTTNWLAPWGRIFINLLKLIAIPLVLFSIIGGIVGLGDPKHLGRMGIRTLVLYLSTTVIAVSLGLLIVNVAKPGTWMDETVRKENRIAYELWAQQEGEEVHDDINMLADPVNSELIAEVAKRRGFDEDENVQSRLKQVESQKDSGPLTFIEDMVPDNVFKAMTDNGSMLKVIFFALSFGIALLFVPNDKAQPVIAVVNGLSEVFLKMVDLIMKGAPFFVFALMAGIVSEMAGDNPVKIFELFKGLTWYSLSVLGGLLLMAFVIYPTVMKVFVKRLSFKGFLKGISPAQMLAFSTSSSAATLPVTLECVEENLEVDPKVSSFVLPIGATVNMDGTSLYQAVAVIFLAQMHMIELDLAQQLTIILTATLASIGSAAIPSAGLVMLMIVLSSVGLNPAWIGIILPVDRILDMVRTVVNVTGDATVATVIGEVSAGENGEVGVFND</sequence>
<keyword evidence="3 8" id="KW-0812">Transmembrane</keyword>
<comment type="subcellular location">
    <subcellularLocation>
        <location evidence="1">Membrane</location>
        <topology evidence="1">Multi-pass membrane protein</topology>
    </subcellularLocation>
</comment>
<evidence type="ECO:0000256" key="5">
    <source>
        <dbReference type="ARBA" id="ARBA00022989"/>
    </source>
</evidence>
<evidence type="ECO:0000256" key="7">
    <source>
        <dbReference type="ARBA" id="ARBA00023180"/>
    </source>
</evidence>
<feature type="transmembrane region" description="Helical" evidence="8">
    <location>
        <begin position="198"/>
        <end position="217"/>
    </location>
</feature>
<comment type="caution">
    <text evidence="9">The sequence shown here is derived from an EMBL/GenBank/DDBJ whole genome shotgun (WGS) entry which is preliminary data.</text>
</comment>
<dbReference type="PANTHER" id="PTHR11958">
    <property type="entry name" value="SODIUM/DICARBOXYLATE SYMPORTER-RELATED"/>
    <property type="match status" value="1"/>
</dbReference>
<dbReference type="InterPro" id="IPR050746">
    <property type="entry name" value="DAACS"/>
</dbReference>
<organism evidence="9 10">
    <name type="scientific">Carboxylicivirga sediminis</name>
    <dbReference type="NCBI Taxonomy" id="2006564"/>
    <lineage>
        <taxon>Bacteria</taxon>
        <taxon>Pseudomonadati</taxon>
        <taxon>Bacteroidota</taxon>
        <taxon>Bacteroidia</taxon>
        <taxon>Marinilabiliales</taxon>
        <taxon>Marinilabiliaceae</taxon>
        <taxon>Carboxylicivirga</taxon>
    </lineage>
</organism>
<dbReference type="GO" id="GO:0016020">
    <property type="term" value="C:membrane"/>
    <property type="evidence" value="ECO:0007669"/>
    <property type="project" value="UniProtKB-SubCell"/>
</dbReference>
<dbReference type="InterPro" id="IPR036458">
    <property type="entry name" value="Na:dicarbo_symporter_sf"/>
</dbReference>
<dbReference type="GO" id="GO:0015293">
    <property type="term" value="F:symporter activity"/>
    <property type="evidence" value="ECO:0007669"/>
    <property type="project" value="UniProtKB-KW"/>
</dbReference>
<dbReference type="InterPro" id="IPR018107">
    <property type="entry name" value="Na-dicarboxylate_symporter_CS"/>
</dbReference>
<feature type="transmembrane region" description="Helical" evidence="8">
    <location>
        <begin position="50"/>
        <end position="69"/>
    </location>
</feature>
<dbReference type="AlphaFoldDB" id="A0A941F9N6"/>
<feature type="transmembrane region" description="Helical" evidence="8">
    <location>
        <begin position="278"/>
        <end position="298"/>
    </location>
</feature>
<keyword evidence="5 8" id="KW-1133">Transmembrane helix</keyword>
<feature type="transmembrane region" description="Helical" evidence="8">
    <location>
        <begin position="412"/>
        <end position="432"/>
    </location>
</feature>
<dbReference type="Proteomes" id="UP000679220">
    <property type="component" value="Unassembled WGS sequence"/>
</dbReference>
<feature type="transmembrane region" description="Helical" evidence="8">
    <location>
        <begin position="81"/>
        <end position="102"/>
    </location>
</feature>
<dbReference type="GO" id="GO:1902475">
    <property type="term" value="P:L-alpha-amino acid transmembrane transport"/>
    <property type="evidence" value="ECO:0007669"/>
    <property type="project" value="UniProtKB-ARBA"/>
</dbReference>
<feature type="transmembrane region" description="Helical" evidence="8">
    <location>
        <begin position="238"/>
        <end position="258"/>
    </location>
</feature>